<dbReference type="Gene3D" id="3.40.630.40">
    <property type="entry name" value="Zn-dependent exopeptidases"/>
    <property type="match status" value="1"/>
</dbReference>
<comment type="caution">
    <text evidence="4">The sequence shown here is derived from an EMBL/GenBank/DDBJ whole genome shotgun (WGS) entry which is preliminary data.</text>
</comment>
<reference evidence="4 5" key="1">
    <citation type="journal article" date="2021" name="ISME Commun">
        <title>Automated analysis of genomic sequences facilitates high-throughput and comprehensive description of bacteria.</title>
        <authorList>
            <person name="Hitch T.C.A."/>
        </authorList>
    </citation>
    <scope>NUCLEOTIDE SEQUENCE [LARGE SCALE GENOMIC DNA]</scope>
    <source>
        <strain evidence="4 5">Sanger_18</strain>
    </source>
</reference>
<evidence type="ECO:0000259" key="3">
    <source>
        <dbReference type="SMART" id="SM00646"/>
    </source>
</evidence>
<evidence type="ECO:0000256" key="1">
    <source>
        <dbReference type="ARBA" id="ARBA00022801"/>
    </source>
</evidence>
<dbReference type="PANTHER" id="PTHR30404:SF0">
    <property type="entry name" value="N-ACETYLMURAMOYL-L-ALANINE AMIDASE AMIC"/>
    <property type="match status" value="1"/>
</dbReference>
<dbReference type="PANTHER" id="PTHR30404">
    <property type="entry name" value="N-ACETYLMURAMOYL-L-ALANINE AMIDASE"/>
    <property type="match status" value="1"/>
</dbReference>
<dbReference type="RefSeq" id="WP_262573083.1">
    <property type="nucleotide sequence ID" value="NZ_JAOQKJ010000002.1"/>
</dbReference>
<dbReference type="EMBL" id="JAOQKJ010000002">
    <property type="protein sequence ID" value="MCU6743391.1"/>
    <property type="molecule type" value="Genomic_DNA"/>
</dbReference>
<evidence type="ECO:0000256" key="2">
    <source>
        <dbReference type="SAM" id="Phobius"/>
    </source>
</evidence>
<sequence>MPDLQGNTVIVIDPGHGGENLGAQVDGYTEKEMTMIVAKAMKKELENYDNVVVYLTRESDQELSLEERAQFAKDRNADFLFCLHFNSSVNHNLYGSEVWVSAFGEYYSKGRSFAEINMRRFEDMGLFSRGIKTRLNSRGDNYYGILRASTDLEIPAALIEHCHLDQSRDKVFYQQSEEQLVTFGREDGKAAAEYFGLKSPKTGEDFSGHVNQSFPIKEINRPDQTEAEICQIELLSVDPYGREADVKIKASDSDGYIQYYCYRFDQGEYSELYPWPRENWDSSLPEHEFTVALPEEETADLQVCVYNGYDLKTESNTITIFIPLQEEETEEITSETETLSRIPLDLSMSASEIRAEKGSLILLILCVSLILTGSLYFVIRLLQKRKRRNKGHKEW</sequence>
<accession>A0ABT2T097</accession>
<keyword evidence="2" id="KW-1133">Transmembrane helix</keyword>
<feature type="domain" description="MurNAc-LAA" evidence="3">
    <location>
        <begin position="69"/>
        <end position="186"/>
    </location>
</feature>
<organism evidence="4 5">
    <name type="scientific">Suilimivivens aceti</name>
    <dbReference type="NCBI Taxonomy" id="2981774"/>
    <lineage>
        <taxon>Bacteria</taxon>
        <taxon>Bacillati</taxon>
        <taxon>Bacillota</taxon>
        <taxon>Clostridia</taxon>
        <taxon>Lachnospirales</taxon>
        <taxon>Lachnospiraceae</taxon>
        <taxon>Suilimivivens</taxon>
    </lineage>
</organism>
<dbReference type="SMART" id="SM00646">
    <property type="entry name" value="Ami_3"/>
    <property type="match status" value="1"/>
</dbReference>
<dbReference type="Proteomes" id="UP001652432">
    <property type="component" value="Unassembled WGS sequence"/>
</dbReference>
<feature type="transmembrane region" description="Helical" evidence="2">
    <location>
        <begin position="360"/>
        <end position="382"/>
    </location>
</feature>
<name>A0ABT2T097_9FIRM</name>
<gene>
    <name evidence="4" type="ORF">OCV77_02550</name>
</gene>
<keyword evidence="2" id="KW-0812">Transmembrane</keyword>
<dbReference type="InterPro" id="IPR050695">
    <property type="entry name" value="N-acetylmuramoyl_amidase_3"/>
</dbReference>
<keyword evidence="2" id="KW-0472">Membrane</keyword>
<evidence type="ECO:0000313" key="5">
    <source>
        <dbReference type="Proteomes" id="UP001652432"/>
    </source>
</evidence>
<dbReference type="CDD" id="cd02696">
    <property type="entry name" value="MurNAc-LAA"/>
    <property type="match status" value="1"/>
</dbReference>
<dbReference type="Pfam" id="PF01520">
    <property type="entry name" value="Amidase_3"/>
    <property type="match status" value="1"/>
</dbReference>
<dbReference type="InterPro" id="IPR002508">
    <property type="entry name" value="MurNAc-LAA_cat"/>
</dbReference>
<keyword evidence="5" id="KW-1185">Reference proteome</keyword>
<evidence type="ECO:0000313" key="4">
    <source>
        <dbReference type="EMBL" id="MCU6743391.1"/>
    </source>
</evidence>
<keyword evidence="1" id="KW-0378">Hydrolase</keyword>
<proteinExistence type="predicted"/>
<protein>
    <submittedName>
        <fullName evidence="4">N-acetylmuramoyl-L-alanine amidase</fullName>
    </submittedName>
</protein>
<dbReference type="SUPFAM" id="SSF53187">
    <property type="entry name" value="Zn-dependent exopeptidases"/>
    <property type="match status" value="1"/>
</dbReference>